<evidence type="ECO:0000256" key="1">
    <source>
        <dbReference type="SAM" id="MobiDB-lite"/>
    </source>
</evidence>
<keyword evidence="3" id="KW-1185">Reference proteome</keyword>
<organism evidence="2 3">
    <name type="scientific">Fukomys damarensis</name>
    <name type="common">Damaraland mole rat</name>
    <name type="synonym">Cryptomys damarensis</name>
    <dbReference type="NCBI Taxonomy" id="885580"/>
    <lineage>
        <taxon>Eukaryota</taxon>
        <taxon>Metazoa</taxon>
        <taxon>Chordata</taxon>
        <taxon>Craniata</taxon>
        <taxon>Vertebrata</taxon>
        <taxon>Euteleostomi</taxon>
        <taxon>Mammalia</taxon>
        <taxon>Eutheria</taxon>
        <taxon>Euarchontoglires</taxon>
        <taxon>Glires</taxon>
        <taxon>Rodentia</taxon>
        <taxon>Hystricomorpha</taxon>
        <taxon>Bathyergidae</taxon>
        <taxon>Fukomys</taxon>
    </lineage>
</organism>
<dbReference type="EMBL" id="KN121399">
    <property type="protein sequence ID" value="KFO36581.1"/>
    <property type="molecule type" value="Genomic_DNA"/>
</dbReference>
<feature type="region of interest" description="Disordered" evidence="1">
    <location>
        <begin position="189"/>
        <end position="210"/>
    </location>
</feature>
<sequence length="210" mass="22058">MGRSLALRPCGGASPTLALRTLPRWWPCPLGSAMNFISVLMLLGLRCAPPESITGRVVAFDAPAWLTEGRHAATVRCAAAPTPWLALCLLRVAGPGKGHNCASAGRFPLSVDIEPVYATYTYEFAGEQAARKSEDRASPSVPVTPSLWHAGERRTEGPDAVRLPGAKGRSTNQNAHEVGDRAVVGGLVQLGQQSGPLPAPSLPSPPRVVS</sequence>
<dbReference type="Proteomes" id="UP000028990">
    <property type="component" value="Unassembled WGS sequence"/>
</dbReference>
<dbReference type="AlphaFoldDB" id="A0A091ELV8"/>
<feature type="compositionally biased region" description="Pro residues" evidence="1">
    <location>
        <begin position="197"/>
        <end position="210"/>
    </location>
</feature>
<accession>A0A091ELV8</accession>
<proteinExistence type="predicted"/>
<evidence type="ECO:0000313" key="2">
    <source>
        <dbReference type="EMBL" id="KFO36581.1"/>
    </source>
</evidence>
<name>A0A091ELV8_FUKDA</name>
<evidence type="ECO:0000313" key="3">
    <source>
        <dbReference type="Proteomes" id="UP000028990"/>
    </source>
</evidence>
<feature type="region of interest" description="Disordered" evidence="1">
    <location>
        <begin position="131"/>
        <end position="177"/>
    </location>
</feature>
<feature type="compositionally biased region" description="Basic and acidic residues" evidence="1">
    <location>
        <begin position="150"/>
        <end position="159"/>
    </location>
</feature>
<protein>
    <submittedName>
        <fullName evidence="2">Uncharacterized protein</fullName>
    </submittedName>
</protein>
<gene>
    <name evidence="2" type="ORF">H920_02035</name>
</gene>
<reference evidence="2 3" key="1">
    <citation type="submission" date="2013-11" db="EMBL/GenBank/DDBJ databases">
        <title>The Damaraland mole rat (Fukomys damarensis) genome and evolution of African mole rats.</title>
        <authorList>
            <person name="Gladyshev V.N."/>
            <person name="Fang X."/>
        </authorList>
    </citation>
    <scope>NUCLEOTIDE SEQUENCE [LARGE SCALE GENOMIC DNA]</scope>
    <source>
        <tissue evidence="2">Liver</tissue>
    </source>
</reference>